<organism evidence="2 3">
    <name type="scientific">Polyplosphaeria fusca</name>
    <dbReference type="NCBI Taxonomy" id="682080"/>
    <lineage>
        <taxon>Eukaryota</taxon>
        <taxon>Fungi</taxon>
        <taxon>Dikarya</taxon>
        <taxon>Ascomycota</taxon>
        <taxon>Pezizomycotina</taxon>
        <taxon>Dothideomycetes</taxon>
        <taxon>Pleosporomycetidae</taxon>
        <taxon>Pleosporales</taxon>
        <taxon>Tetraplosphaeriaceae</taxon>
        <taxon>Polyplosphaeria</taxon>
    </lineage>
</organism>
<dbReference type="AlphaFoldDB" id="A0A9P4R067"/>
<sequence length="232" mass="25955">MAAQSALPSTSQNPRQVRWIEPNVQTIHNSTERQLNKIHDLCSVLSKSCPGCFGFLDDDDNRFILYPGSQDLPAAKESTVTLEKIMQSAHTLSRRKRYFLALTLASSYLQLGSTPWLDAPLKKEHIVFLHDPVDPESAVIDQPYICREMSAHNSTSSNENIVTLGIRLLELSAMQWSKAVGEEAGPEFAEAIDWCLHAKQASDGSWRKEIWSNVIVPLDACHKQVSQRVVVT</sequence>
<dbReference type="PANTHER" id="PTHR35186:SF4">
    <property type="entry name" value="PRION-INHIBITION AND PROPAGATION HELO DOMAIN-CONTAINING PROTEIN"/>
    <property type="match status" value="1"/>
</dbReference>
<protein>
    <recommendedName>
        <fullName evidence="1">DUF7580 domain-containing protein</fullName>
    </recommendedName>
</protein>
<name>A0A9P4R067_9PLEO</name>
<comment type="caution">
    <text evidence="2">The sequence shown here is derived from an EMBL/GenBank/DDBJ whole genome shotgun (WGS) entry which is preliminary data.</text>
</comment>
<keyword evidence="3" id="KW-1185">Reference proteome</keyword>
<dbReference type="InterPro" id="IPR056002">
    <property type="entry name" value="DUF7580"/>
</dbReference>
<accession>A0A9P4R067</accession>
<dbReference type="PANTHER" id="PTHR35186">
    <property type="entry name" value="ANK_REP_REGION DOMAIN-CONTAINING PROTEIN"/>
    <property type="match status" value="1"/>
</dbReference>
<evidence type="ECO:0000313" key="2">
    <source>
        <dbReference type="EMBL" id="KAF2737058.1"/>
    </source>
</evidence>
<dbReference type="OrthoDB" id="3565018at2759"/>
<feature type="domain" description="DUF7580" evidence="1">
    <location>
        <begin position="14"/>
        <end position="170"/>
    </location>
</feature>
<evidence type="ECO:0000259" key="1">
    <source>
        <dbReference type="Pfam" id="PF24476"/>
    </source>
</evidence>
<dbReference type="Proteomes" id="UP000799444">
    <property type="component" value="Unassembled WGS sequence"/>
</dbReference>
<dbReference type="EMBL" id="ML996119">
    <property type="protein sequence ID" value="KAF2737058.1"/>
    <property type="molecule type" value="Genomic_DNA"/>
</dbReference>
<gene>
    <name evidence="2" type="ORF">EJ04DRAFT_431637</name>
</gene>
<proteinExistence type="predicted"/>
<dbReference type="Pfam" id="PF24476">
    <property type="entry name" value="DUF7580"/>
    <property type="match status" value="1"/>
</dbReference>
<reference evidence="2" key="1">
    <citation type="journal article" date="2020" name="Stud. Mycol.">
        <title>101 Dothideomycetes genomes: a test case for predicting lifestyles and emergence of pathogens.</title>
        <authorList>
            <person name="Haridas S."/>
            <person name="Albert R."/>
            <person name="Binder M."/>
            <person name="Bloem J."/>
            <person name="Labutti K."/>
            <person name="Salamov A."/>
            <person name="Andreopoulos B."/>
            <person name="Baker S."/>
            <person name="Barry K."/>
            <person name="Bills G."/>
            <person name="Bluhm B."/>
            <person name="Cannon C."/>
            <person name="Castanera R."/>
            <person name="Culley D."/>
            <person name="Daum C."/>
            <person name="Ezra D."/>
            <person name="Gonzalez J."/>
            <person name="Henrissat B."/>
            <person name="Kuo A."/>
            <person name="Liang C."/>
            <person name="Lipzen A."/>
            <person name="Lutzoni F."/>
            <person name="Magnuson J."/>
            <person name="Mondo S."/>
            <person name="Nolan M."/>
            <person name="Ohm R."/>
            <person name="Pangilinan J."/>
            <person name="Park H.-J."/>
            <person name="Ramirez L."/>
            <person name="Alfaro M."/>
            <person name="Sun H."/>
            <person name="Tritt A."/>
            <person name="Yoshinaga Y."/>
            <person name="Zwiers L.-H."/>
            <person name="Turgeon B."/>
            <person name="Goodwin S."/>
            <person name="Spatafora J."/>
            <person name="Crous P."/>
            <person name="Grigoriev I."/>
        </authorList>
    </citation>
    <scope>NUCLEOTIDE SEQUENCE</scope>
    <source>
        <strain evidence="2">CBS 125425</strain>
    </source>
</reference>
<evidence type="ECO:0000313" key="3">
    <source>
        <dbReference type="Proteomes" id="UP000799444"/>
    </source>
</evidence>